<organism evidence="8 9">
    <name type="scientific">Trueperella pyogenes</name>
    <dbReference type="NCBI Taxonomy" id="1661"/>
    <lineage>
        <taxon>Bacteria</taxon>
        <taxon>Bacillati</taxon>
        <taxon>Actinomycetota</taxon>
        <taxon>Actinomycetes</taxon>
        <taxon>Actinomycetales</taxon>
        <taxon>Actinomycetaceae</taxon>
        <taxon>Trueperella</taxon>
    </lineage>
</organism>
<dbReference type="EMBL" id="CP033905">
    <property type="protein sequence ID" value="AZR07351.1"/>
    <property type="molecule type" value="Genomic_DNA"/>
</dbReference>
<protein>
    <submittedName>
        <fullName evidence="8">Isopeptide-forming domain-containing fimbrial protein</fullName>
    </submittedName>
</protein>
<keyword evidence="5" id="KW-0472">Membrane</keyword>
<dbReference type="InterPro" id="IPR032364">
    <property type="entry name" value="GramPos_pilinD1_N"/>
</dbReference>
<reference evidence="8 9" key="1">
    <citation type="submission" date="2018-11" db="EMBL/GenBank/DDBJ databases">
        <title>Multidrug-resistant genes are associated with an 42-kb island TGI1 carrying a complex class 1 integron in a Trueperella pyogenes.</title>
        <authorList>
            <person name="Dong W."/>
        </authorList>
    </citation>
    <scope>NUCLEOTIDE SEQUENCE [LARGE SCALE GENOMIC DNA]</scope>
    <source>
        <strain evidence="8 9">TP4</strain>
    </source>
</reference>
<gene>
    <name evidence="8" type="ORF">EBQ10_08665</name>
</gene>
<feature type="signal peptide" evidence="6">
    <location>
        <begin position="1"/>
        <end position="31"/>
    </location>
</feature>
<feature type="transmembrane region" description="Helical" evidence="5">
    <location>
        <begin position="438"/>
        <end position="458"/>
    </location>
</feature>
<dbReference type="InterPro" id="IPR013783">
    <property type="entry name" value="Ig-like_fold"/>
</dbReference>
<dbReference type="Gene3D" id="2.60.40.740">
    <property type="match status" value="1"/>
</dbReference>
<dbReference type="InterPro" id="IPR019931">
    <property type="entry name" value="LPXTG_anchor"/>
</dbReference>
<evidence type="ECO:0000256" key="5">
    <source>
        <dbReference type="SAM" id="Phobius"/>
    </source>
</evidence>
<feature type="domain" description="Gram-positive cocci surface proteins LPxTG" evidence="7">
    <location>
        <begin position="429"/>
        <end position="463"/>
    </location>
</feature>
<evidence type="ECO:0000256" key="2">
    <source>
        <dbReference type="ARBA" id="ARBA00022525"/>
    </source>
</evidence>
<keyword evidence="2" id="KW-0964">Secreted</keyword>
<dbReference type="AlphaFoldDB" id="A0A3S9QN26"/>
<dbReference type="InterPro" id="IPR041033">
    <property type="entry name" value="SpaA_PFL_dom_1"/>
</dbReference>
<evidence type="ECO:0000256" key="4">
    <source>
        <dbReference type="ARBA" id="ARBA00023088"/>
    </source>
</evidence>
<sequence>MNLKKTKMVRMGALVTAFTLASIGAATTASAKPSGFPVVDKQKATTLTIHKHVGDEKFGKYAGEQRIEKDPVVGVEFTVTPVLCELDLATPDAWKTISKATVESASSCANRESKVVKTAEDGSAKIDLPQGIYKVEETKSGNNLVSTKSAPFLVTLPMPKGDNEWVYDVHAYPKNKLTEPGVPTKTASEPTKFVPGAEITWTVKASIPVLQLPYESIVITDQVPAGLTFKEVTSVKIGNETLSAGTDKADYSVANGVITLTPAGLEKVNSAMAKASESMPVEVNLVTTVGMGISTTGATTNKVTLTLNGKESKPGEGTTVWGNLIVNKVNEKKELLDDAVFSIYAGKCEAVTLGSTPVVENLTTKGGVITQKLYVGKNESDSKDYCLKETAAPAGYVLDPVGRTVTVKAGKDATELIEFENVKVEGPDLPLTGAQGTAIMVAAGLLLLAAGAGTVYVARRRNA</sequence>
<evidence type="ECO:0000259" key="7">
    <source>
        <dbReference type="PROSITE" id="PS50847"/>
    </source>
</evidence>
<keyword evidence="5" id="KW-0812">Transmembrane</keyword>
<dbReference type="Pfam" id="PF00746">
    <property type="entry name" value="Gram_pos_anchor"/>
    <property type="match status" value="1"/>
</dbReference>
<dbReference type="InterPro" id="IPR048052">
    <property type="entry name" value="FM1-like"/>
</dbReference>
<dbReference type="InterPro" id="IPR026466">
    <property type="entry name" value="Fim_isopep_form_D2_dom"/>
</dbReference>
<keyword evidence="5" id="KW-1133">Transmembrane helix</keyword>
<dbReference type="Pfam" id="PF17802">
    <property type="entry name" value="SpaA"/>
    <property type="match status" value="1"/>
</dbReference>
<evidence type="ECO:0000313" key="9">
    <source>
        <dbReference type="Proteomes" id="UP000275951"/>
    </source>
</evidence>
<dbReference type="PROSITE" id="PS50847">
    <property type="entry name" value="GRAM_POS_ANCHORING"/>
    <property type="match status" value="1"/>
</dbReference>
<dbReference type="Gene3D" id="2.60.40.10">
    <property type="entry name" value="Immunoglobulins"/>
    <property type="match status" value="2"/>
</dbReference>
<dbReference type="NCBIfam" id="NF033902">
    <property type="entry name" value="iso_D2_wall_anc"/>
    <property type="match status" value="1"/>
</dbReference>
<keyword evidence="1" id="KW-0134">Cell wall</keyword>
<evidence type="ECO:0000256" key="3">
    <source>
        <dbReference type="ARBA" id="ARBA00022729"/>
    </source>
</evidence>
<evidence type="ECO:0000256" key="6">
    <source>
        <dbReference type="SAM" id="SignalP"/>
    </source>
</evidence>
<evidence type="ECO:0000256" key="1">
    <source>
        <dbReference type="ARBA" id="ARBA00022512"/>
    </source>
</evidence>
<dbReference type="NCBIfam" id="TIGR01167">
    <property type="entry name" value="LPXTG_anchor"/>
    <property type="match status" value="1"/>
</dbReference>
<dbReference type="RefSeq" id="WP_108726252.1">
    <property type="nucleotide sequence ID" value="NZ_CP029001.1"/>
</dbReference>
<proteinExistence type="predicted"/>
<evidence type="ECO:0000313" key="8">
    <source>
        <dbReference type="EMBL" id="AZR07351.1"/>
    </source>
</evidence>
<dbReference type="Proteomes" id="UP000275951">
    <property type="component" value="Chromosome"/>
</dbReference>
<dbReference type="GO" id="GO:0005975">
    <property type="term" value="P:carbohydrate metabolic process"/>
    <property type="evidence" value="ECO:0007669"/>
    <property type="project" value="UniProtKB-ARBA"/>
</dbReference>
<keyword evidence="3 6" id="KW-0732">Signal</keyword>
<dbReference type="Pfam" id="PF16555">
    <property type="entry name" value="GramPos_pilinD1"/>
    <property type="match status" value="1"/>
</dbReference>
<feature type="chain" id="PRO_5019040691" evidence="6">
    <location>
        <begin position="32"/>
        <end position="463"/>
    </location>
</feature>
<accession>A0A3S9QN26</accession>
<keyword evidence="4" id="KW-0572">Peptidoglycan-anchor</keyword>
<name>A0A3S9QN26_9ACTO</name>
<dbReference type="NCBIfam" id="TIGR04226">
    <property type="entry name" value="RrgB_K2N_iso_D2"/>
    <property type="match status" value="1"/>
</dbReference>